<evidence type="ECO:0000313" key="6">
    <source>
        <dbReference type="Proteomes" id="UP001525890"/>
    </source>
</evidence>
<dbReference type="Pfam" id="PF02678">
    <property type="entry name" value="Pirin"/>
    <property type="match status" value="1"/>
</dbReference>
<dbReference type="CDD" id="cd20311">
    <property type="entry name" value="cupin_Yhhw_C"/>
    <property type="match status" value="1"/>
</dbReference>
<feature type="domain" description="Pirin N-terminal" evidence="3">
    <location>
        <begin position="7"/>
        <end position="119"/>
    </location>
</feature>
<dbReference type="PANTHER" id="PTHR43212:SF3">
    <property type="entry name" value="QUERCETIN 2,3-DIOXYGENASE"/>
    <property type="match status" value="1"/>
</dbReference>
<proteinExistence type="inferred from homology"/>
<comment type="caution">
    <text evidence="5">The sequence shown here is derived from an EMBL/GenBank/DDBJ whole genome shotgun (WGS) entry which is preliminary data.</text>
</comment>
<evidence type="ECO:0000256" key="1">
    <source>
        <dbReference type="ARBA" id="ARBA00008416"/>
    </source>
</evidence>
<dbReference type="PANTHER" id="PTHR43212">
    <property type="entry name" value="QUERCETIN 2,3-DIOXYGENASE"/>
    <property type="match status" value="1"/>
</dbReference>
<dbReference type="InterPro" id="IPR003829">
    <property type="entry name" value="Pirin_N_dom"/>
</dbReference>
<comment type="similarity">
    <text evidence="1 2">Belongs to the pirin family.</text>
</comment>
<dbReference type="Gene3D" id="2.60.120.10">
    <property type="entry name" value="Jelly Rolls"/>
    <property type="match status" value="2"/>
</dbReference>
<dbReference type="Proteomes" id="UP001525890">
    <property type="component" value="Unassembled WGS sequence"/>
</dbReference>
<evidence type="ECO:0000259" key="4">
    <source>
        <dbReference type="Pfam" id="PF17954"/>
    </source>
</evidence>
<dbReference type="InterPro" id="IPR041602">
    <property type="entry name" value="Quercetinase_C"/>
</dbReference>
<sequence length="233" mass="25895">MLTLRKAEERGQGNYGWLKTSYSFSFANYYDPQYMGFRALRVINQDWVSGGGGFPTHSHRDMEILTYILEGGLEHKDSMGNTSVILPGEVQRMSAGTGVAHSEFNPSRTESVHLLQIWMLPGQQGLPPSYEQKHYSEAEKRGQLRLIGSSDGREGSVTIHQDVNLYATILHEGDRVVYEIPANRHAWIQVARGQLTLNDLPLKTGDGVACSAPETLTLVGSEEESEVLLFDLA</sequence>
<evidence type="ECO:0000259" key="3">
    <source>
        <dbReference type="Pfam" id="PF02678"/>
    </source>
</evidence>
<gene>
    <name evidence="5" type="ORF">NG799_08265</name>
</gene>
<dbReference type="CDD" id="cd02910">
    <property type="entry name" value="cupin_Yhhw_N"/>
    <property type="match status" value="1"/>
</dbReference>
<dbReference type="InterPro" id="IPR014710">
    <property type="entry name" value="RmlC-like_jellyroll"/>
</dbReference>
<name>A0ABT2MNJ5_9CYAN</name>
<dbReference type="InterPro" id="IPR011051">
    <property type="entry name" value="RmlC_Cupin_sf"/>
</dbReference>
<evidence type="ECO:0000313" key="5">
    <source>
        <dbReference type="EMBL" id="MCT7966326.1"/>
    </source>
</evidence>
<dbReference type="SUPFAM" id="SSF51182">
    <property type="entry name" value="RmlC-like cupins"/>
    <property type="match status" value="1"/>
</dbReference>
<accession>A0ABT2MNJ5</accession>
<keyword evidence="6" id="KW-1185">Reference proteome</keyword>
<dbReference type="EMBL" id="JAMXFF010000009">
    <property type="protein sequence ID" value="MCT7966326.1"/>
    <property type="molecule type" value="Genomic_DNA"/>
</dbReference>
<dbReference type="RefSeq" id="WP_368005970.1">
    <property type="nucleotide sequence ID" value="NZ_JAMXFF010000009.1"/>
</dbReference>
<dbReference type="InterPro" id="IPR012093">
    <property type="entry name" value="Pirin"/>
</dbReference>
<reference evidence="5 6" key="1">
    <citation type="journal article" date="2022" name="Front. Microbiol.">
        <title>High genomic differentiation and limited gene flow indicate recent cryptic speciation within the genus Laspinema (cyanobacteria).</title>
        <authorList>
            <person name="Stanojkovic A."/>
            <person name="Skoupy S."/>
            <person name="Skaloud P."/>
            <person name="Dvorak P."/>
        </authorList>
    </citation>
    <scope>NUCLEOTIDE SEQUENCE [LARGE SCALE GENOMIC DNA]</scope>
    <source>
        <strain evidence="5 6">D2a</strain>
    </source>
</reference>
<feature type="domain" description="Quercetin 2,3-dioxygenase C-terminal cupin" evidence="4">
    <location>
        <begin position="146"/>
        <end position="232"/>
    </location>
</feature>
<protein>
    <submittedName>
        <fullName evidence="5">Pirin family protein</fullName>
    </submittedName>
</protein>
<dbReference type="Pfam" id="PF17954">
    <property type="entry name" value="Pirin_C_2"/>
    <property type="match status" value="1"/>
</dbReference>
<evidence type="ECO:0000256" key="2">
    <source>
        <dbReference type="RuleBase" id="RU003457"/>
    </source>
</evidence>
<dbReference type="PIRSF" id="PIRSF006232">
    <property type="entry name" value="Pirin"/>
    <property type="match status" value="1"/>
</dbReference>
<organism evidence="5 6">
    <name type="scientific">Laspinema palackyanum D2a</name>
    <dbReference type="NCBI Taxonomy" id="2953684"/>
    <lineage>
        <taxon>Bacteria</taxon>
        <taxon>Bacillati</taxon>
        <taxon>Cyanobacteriota</taxon>
        <taxon>Cyanophyceae</taxon>
        <taxon>Oscillatoriophycideae</taxon>
        <taxon>Oscillatoriales</taxon>
        <taxon>Laspinemataceae</taxon>
        <taxon>Laspinema</taxon>
        <taxon>Laspinema palackyanum</taxon>
    </lineage>
</organism>